<dbReference type="AlphaFoldDB" id="A0A2C5Z5N8"/>
<name>A0A2C5Z5N8_9HYPO</name>
<feature type="compositionally biased region" description="Pro residues" evidence="1">
    <location>
        <begin position="25"/>
        <end position="38"/>
    </location>
</feature>
<gene>
    <name evidence="2" type="ORF">CDD82_4552</name>
</gene>
<protein>
    <submittedName>
        <fullName evidence="2">Uncharacterized protein</fullName>
    </submittedName>
</protein>
<feature type="compositionally biased region" description="Polar residues" evidence="1">
    <location>
        <begin position="65"/>
        <end position="87"/>
    </location>
</feature>
<organism evidence="2 3">
    <name type="scientific">Ophiocordyceps australis</name>
    <dbReference type="NCBI Taxonomy" id="1399860"/>
    <lineage>
        <taxon>Eukaryota</taxon>
        <taxon>Fungi</taxon>
        <taxon>Dikarya</taxon>
        <taxon>Ascomycota</taxon>
        <taxon>Pezizomycotina</taxon>
        <taxon>Sordariomycetes</taxon>
        <taxon>Hypocreomycetidae</taxon>
        <taxon>Hypocreales</taxon>
        <taxon>Ophiocordycipitaceae</taxon>
        <taxon>Ophiocordyceps</taxon>
    </lineage>
</organism>
<feature type="region of interest" description="Disordered" evidence="1">
    <location>
        <begin position="1"/>
        <end position="88"/>
    </location>
</feature>
<dbReference type="EMBL" id="NJEU01000387">
    <property type="protein sequence ID" value="PHH75163.1"/>
    <property type="molecule type" value="Genomic_DNA"/>
</dbReference>
<sequence length="266" mass="29188">MASKPSPKPNDPVMTKDDDPLAAAMPPPPDEPTAPEAPPQGLVMQPDPIQTEREQKPQVVVTIGPHSSSDAPQVEQISLPTTPTSPRQEALAFAPAQAHPPAAVIPRSREPMDSSSEGQPDDNTAVPRIKMRYFSLLIHVLVPGQHDMMLLRASLHHVLHKALPRLPKDFWPSSTLFMRLSRPELTTRAPLDPIATSQFNLILMHKRQLLLVPIFQGQSPLIPTPNSPSSQNPRGRKSSSAIPPSIFSTTRTTLTMENVGLHFFNE</sequence>
<accession>A0A2C5Z5N8</accession>
<evidence type="ECO:0000313" key="2">
    <source>
        <dbReference type="EMBL" id="PHH75163.1"/>
    </source>
</evidence>
<proteinExistence type="predicted"/>
<feature type="compositionally biased region" description="Pro residues" evidence="1">
    <location>
        <begin position="1"/>
        <end position="10"/>
    </location>
</feature>
<reference evidence="2 3" key="1">
    <citation type="submission" date="2017-06" db="EMBL/GenBank/DDBJ databases">
        <title>Ant-infecting Ophiocordyceps genomes reveal a high diversity of potential behavioral manipulation genes and a possible major role for enterotoxins.</title>
        <authorList>
            <person name="De Bekker C."/>
            <person name="Evans H.C."/>
            <person name="Brachmann A."/>
            <person name="Hughes D.P."/>
        </authorList>
    </citation>
    <scope>NUCLEOTIDE SEQUENCE [LARGE SCALE GENOMIC DNA]</scope>
    <source>
        <strain evidence="2 3">1348a</strain>
    </source>
</reference>
<keyword evidence="3" id="KW-1185">Reference proteome</keyword>
<dbReference type="Proteomes" id="UP000224854">
    <property type="component" value="Unassembled WGS sequence"/>
</dbReference>
<comment type="caution">
    <text evidence="2">The sequence shown here is derived from an EMBL/GenBank/DDBJ whole genome shotgun (WGS) entry which is preliminary data.</text>
</comment>
<evidence type="ECO:0000256" key="1">
    <source>
        <dbReference type="SAM" id="MobiDB-lite"/>
    </source>
</evidence>
<feature type="compositionally biased region" description="Polar residues" evidence="1">
    <location>
        <begin position="227"/>
        <end position="247"/>
    </location>
</feature>
<evidence type="ECO:0000313" key="3">
    <source>
        <dbReference type="Proteomes" id="UP000224854"/>
    </source>
</evidence>
<feature type="region of interest" description="Disordered" evidence="1">
    <location>
        <begin position="222"/>
        <end position="247"/>
    </location>
</feature>